<evidence type="ECO:0000313" key="1">
    <source>
        <dbReference type="EMBL" id="QTA79003.1"/>
    </source>
</evidence>
<gene>
    <name evidence="1" type="ORF">dnl_12500</name>
</gene>
<name>A0A975GF96_9BACT</name>
<protein>
    <submittedName>
        <fullName evidence="1">Uncharacterized protein</fullName>
    </submittedName>
</protein>
<organism evidence="1 2">
    <name type="scientific">Desulfonema limicola</name>
    <dbReference type="NCBI Taxonomy" id="45656"/>
    <lineage>
        <taxon>Bacteria</taxon>
        <taxon>Pseudomonadati</taxon>
        <taxon>Thermodesulfobacteriota</taxon>
        <taxon>Desulfobacteria</taxon>
        <taxon>Desulfobacterales</taxon>
        <taxon>Desulfococcaceae</taxon>
        <taxon>Desulfonema</taxon>
    </lineage>
</organism>
<reference evidence="1" key="1">
    <citation type="journal article" date="2021" name="Microb. Physiol.">
        <title>Proteogenomic Insights into the Physiology of Marine, Sulfate-Reducing, Filamentous Desulfonema limicola and Desulfonema magnum.</title>
        <authorList>
            <person name="Schnaars V."/>
            <person name="Wohlbrand L."/>
            <person name="Scheve S."/>
            <person name="Hinrichs C."/>
            <person name="Reinhardt R."/>
            <person name="Rabus R."/>
        </authorList>
    </citation>
    <scope>NUCLEOTIDE SEQUENCE</scope>
    <source>
        <strain evidence="1">5ac10</strain>
    </source>
</reference>
<dbReference type="Proteomes" id="UP000663720">
    <property type="component" value="Chromosome"/>
</dbReference>
<dbReference type="EMBL" id="CP061799">
    <property type="protein sequence ID" value="QTA79003.1"/>
    <property type="molecule type" value="Genomic_DNA"/>
</dbReference>
<dbReference type="AlphaFoldDB" id="A0A975GF96"/>
<proteinExistence type="predicted"/>
<evidence type="ECO:0000313" key="2">
    <source>
        <dbReference type="Proteomes" id="UP000663720"/>
    </source>
</evidence>
<dbReference type="KEGG" id="dli:dnl_12500"/>
<sequence>MSNSWRSFCLAVNNSHFRSSHITNNLFHNLNGAWRTCHNACSKMRSIIIFLFHLFKFSNKHGGNPVQGCTFGSLNSFKNLIRLKCYYRGHGSSRYHTGKSSKYTAKAVEKRNRNTHTVFFRKNHTFSQAFGIADKVGMGQHNAFGKTRGS</sequence>
<accession>A0A975GF96</accession>
<keyword evidence="2" id="KW-1185">Reference proteome</keyword>